<dbReference type="InterPro" id="IPR020596">
    <property type="entry name" value="rRNA_Ade_Mease_Trfase_CS"/>
</dbReference>
<dbReference type="NCBIfam" id="TIGR00406">
    <property type="entry name" value="prmA"/>
    <property type="match status" value="1"/>
</dbReference>
<comment type="subcellular location">
    <subcellularLocation>
        <location evidence="6">Cytoplasm</location>
    </subcellularLocation>
</comment>
<proteinExistence type="inferred from homology"/>
<dbReference type="eggNOG" id="COG2264">
    <property type="taxonomic scope" value="Bacteria"/>
</dbReference>
<evidence type="ECO:0000256" key="1">
    <source>
        <dbReference type="ARBA" id="ARBA00009741"/>
    </source>
</evidence>
<reference evidence="8" key="1">
    <citation type="submission" date="2009-11" db="EMBL/GenBank/DDBJ databases">
        <title>The complete chromosome 1 of Sphaerobacter thermophilus DSM 20745.</title>
        <authorList>
            <person name="Lucas S."/>
            <person name="Copeland A."/>
            <person name="Lapidus A."/>
            <person name="Glavina del Rio T."/>
            <person name="Dalin E."/>
            <person name="Tice H."/>
            <person name="Bruce D."/>
            <person name="Goodwin L."/>
            <person name="Pitluck S."/>
            <person name="Kyrpides N."/>
            <person name="Mavromatis K."/>
            <person name="Ivanova N."/>
            <person name="Mikhailova N."/>
            <person name="LaButti K.M."/>
            <person name="Clum A."/>
            <person name="Sun H.I."/>
            <person name="Brettin T."/>
            <person name="Detter J.C."/>
            <person name="Han C."/>
            <person name="Larimer F."/>
            <person name="Land M."/>
            <person name="Hauser L."/>
            <person name="Markowitz V."/>
            <person name="Cheng J.F."/>
            <person name="Hugenholtz P."/>
            <person name="Woyke T."/>
            <person name="Wu D."/>
            <person name="Steenblock K."/>
            <person name="Schneider S."/>
            <person name="Pukall R."/>
            <person name="Goeker M."/>
            <person name="Klenk H.P."/>
            <person name="Eisen J.A."/>
        </authorList>
    </citation>
    <scope>NUCLEOTIDE SEQUENCE [LARGE SCALE GENOMIC DNA]</scope>
    <source>
        <strain evidence="8">ATCC 49802 / DSM 20745 / S 6022</strain>
    </source>
</reference>
<comment type="caution">
    <text evidence="6">Lacks conserved residue(s) required for the propagation of feature annotation.</text>
</comment>
<comment type="catalytic activity">
    <reaction evidence="6">
        <text>L-lysyl-[protein] + 3 S-adenosyl-L-methionine = N(6),N(6),N(6)-trimethyl-L-lysyl-[protein] + 3 S-adenosyl-L-homocysteine + 3 H(+)</text>
        <dbReference type="Rhea" id="RHEA:54192"/>
        <dbReference type="Rhea" id="RHEA-COMP:9752"/>
        <dbReference type="Rhea" id="RHEA-COMP:13826"/>
        <dbReference type="ChEBI" id="CHEBI:15378"/>
        <dbReference type="ChEBI" id="CHEBI:29969"/>
        <dbReference type="ChEBI" id="CHEBI:57856"/>
        <dbReference type="ChEBI" id="CHEBI:59789"/>
        <dbReference type="ChEBI" id="CHEBI:61961"/>
    </reaction>
</comment>
<dbReference type="KEGG" id="sti:Sthe_1688"/>
<evidence type="ECO:0000313" key="8">
    <source>
        <dbReference type="Proteomes" id="UP000002027"/>
    </source>
</evidence>
<name>D1C4F5_SPHTD</name>
<comment type="function">
    <text evidence="6">Methylates ribosomal protein L11.</text>
</comment>
<dbReference type="PIRSF" id="PIRSF000401">
    <property type="entry name" value="RPL11_MTase"/>
    <property type="match status" value="1"/>
</dbReference>
<reference evidence="7 8" key="2">
    <citation type="journal article" date="2010" name="Stand. Genomic Sci.">
        <title>Complete genome sequence of Desulfohalobium retbaense type strain (HR(100)).</title>
        <authorList>
            <person name="Spring S."/>
            <person name="Nolan M."/>
            <person name="Lapidus A."/>
            <person name="Glavina Del Rio T."/>
            <person name="Copeland A."/>
            <person name="Tice H."/>
            <person name="Cheng J.F."/>
            <person name="Lucas S."/>
            <person name="Land M."/>
            <person name="Chen F."/>
            <person name="Bruce D."/>
            <person name="Goodwin L."/>
            <person name="Pitluck S."/>
            <person name="Ivanova N."/>
            <person name="Mavromatis K."/>
            <person name="Mikhailova N."/>
            <person name="Pati A."/>
            <person name="Chen A."/>
            <person name="Palaniappan K."/>
            <person name="Hauser L."/>
            <person name="Chang Y.J."/>
            <person name="Jeffries C.D."/>
            <person name="Munk C."/>
            <person name="Kiss H."/>
            <person name="Chain P."/>
            <person name="Han C."/>
            <person name="Brettin T."/>
            <person name="Detter J.C."/>
            <person name="Schuler E."/>
            <person name="Goker M."/>
            <person name="Rohde M."/>
            <person name="Bristow J."/>
            <person name="Eisen J.A."/>
            <person name="Markowitz V."/>
            <person name="Hugenholtz P."/>
            <person name="Kyrpides N.C."/>
            <person name="Klenk H.P."/>
        </authorList>
    </citation>
    <scope>NUCLEOTIDE SEQUENCE [LARGE SCALE GENOMIC DNA]</scope>
    <source>
        <strain evidence="8">ATCC 49802 / DSM 20745 / S 6022</strain>
    </source>
</reference>
<dbReference type="PANTHER" id="PTHR43648">
    <property type="entry name" value="ELECTRON TRANSFER FLAVOPROTEIN BETA SUBUNIT LYSINE METHYLTRANSFERASE"/>
    <property type="match status" value="1"/>
</dbReference>
<evidence type="ECO:0000256" key="6">
    <source>
        <dbReference type="HAMAP-Rule" id="MF_00735"/>
    </source>
</evidence>
<dbReference type="FunCoup" id="D1C4F5">
    <property type="interactions" value="312"/>
</dbReference>
<keyword evidence="4 6" id="KW-0808">Transferase</keyword>
<dbReference type="GO" id="GO:0016279">
    <property type="term" value="F:protein-lysine N-methyltransferase activity"/>
    <property type="evidence" value="ECO:0007669"/>
    <property type="project" value="RHEA"/>
</dbReference>
<dbReference type="HOGENOM" id="CLU_049382_0_1_0"/>
<dbReference type="HAMAP" id="MF_00735">
    <property type="entry name" value="Methyltr_PrmA"/>
    <property type="match status" value="1"/>
</dbReference>
<comment type="similarity">
    <text evidence="1 6">Belongs to the methyltransferase superfamily. PrmA family.</text>
</comment>
<dbReference type="RefSeq" id="WP_012872169.1">
    <property type="nucleotide sequence ID" value="NC_013523.1"/>
</dbReference>
<dbReference type="OrthoDB" id="9785995at2"/>
<dbReference type="SUPFAM" id="SSF53335">
    <property type="entry name" value="S-adenosyl-L-methionine-dependent methyltransferases"/>
    <property type="match status" value="1"/>
</dbReference>
<dbReference type="PANTHER" id="PTHR43648:SF1">
    <property type="entry name" value="ELECTRON TRANSFER FLAVOPROTEIN BETA SUBUNIT LYSINE METHYLTRANSFERASE"/>
    <property type="match status" value="1"/>
</dbReference>
<dbReference type="Gene3D" id="3.40.50.150">
    <property type="entry name" value="Vaccinia Virus protein VP39"/>
    <property type="match status" value="1"/>
</dbReference>
<dbReference type="CDD" id="cd02440">
    <property type="entry name" value="AdoMet_MTases"/>
    <property type="match status" value="1"/>
</dbReference>
<keyword evidence="3 6" id="KW-0489">Methyltransferase</keyword>
<dbReference type="InterPro" id="IPR050078">
    <property type="entry name" value="Ribosomal_L11_MeTrfase_PrmA"/>
</dbReference>
<dbReference type="AlphaFoldDB" id="D1C4F5"/>
<keyword evidence="7" id="KW-0687">Ribonucleoprotein</keyword>
<evidence type="ECO:0000256" key="3">
    <source>
        <dbReference type="ARBA" id="ARBA00022603"/>
    </source>
</evidence>
<organism evidence="7 8">
    <name type="scientific">Sphaerobacter thermophilus (strain ATCC 49802 / DSM 20745 / KCCM 41009 / NCIMB 13125 / S 6022)</name>
    <dbReference type="NCBI Taxonomy" id="479434"/>
    <lineage>
        <taxon>Bacteria</taxon>
        <taxon>Pseudomonadati</taxon>
        <taxon>Thermomicrobiota</taxon>
        <taxon>Thermomicrobia</taxon>
        <taxon>Sphaerobacterales</taxon>
        <taxon>Sphaerobacterineae</taxon>
        <taxon>Sphaerobacteraceae</taxon>
        <taxon>Sphaerobacter</taxon>
    </lineage>
</organism>
<dbReference type="InterPro" id="IPR004498">
    <property type="entry name" value="Ribosomal_PrmA_MeTrfase"/>
</dbReference>
<dbReference type="InterPro" id="IPR029063">
    <property type="entry name" value="SAM-dependent_MTases_sf"/>
</dbReference>
<evidence type="ECO:0000256" key="2">
    <source>
        <dbReference type="ARBA" id="ARBA00022490"/>
    </source>
</evidence>
<keyword evidence="7" id="KW-0689">Ribosomal protein</keyword>
<evidence type="ECO:0000313" key="7">
    <source>
        <dbReference type="EMBL" id="ACZ39122.1"/>
    </source>
</evidence>
<keyword evidence="2 6" id="KW-0963">Cytoplasm</keyword>
<dbReference type="EMBL" id="CP001823">
    <property type="protein sequence ID" value="ACZ39122.1"/>
    <property type="molecule type" value="Genomic_DNA"/>
</dbReference>
<keyword evidence="8" id="KW-1185">Reference proteome</keyword>
<dbReference type="GO" id="GO:0005737">
    <property type="term" value="C:cytoplasm"/>
    <property type="evidence" value="ECO:0007669"/>
    <property type="project" value="UniProtKB-SubCell"/>
</dbReference>
<dbReference type="Proteomes" id="UP000002027">
    <property type="component" value="Chromosome 1"/>
</dbReference>
<dbReference type="InParanoid" id="D1C4F5"/>
<protein>
    <recommendedName>
        <fullName evidence="6">Ribosomal protein L11 methyltransferase</fullName>
        <shortName evidence="6">L11 Mtase</shortName>
        <ecNumber evidence="6">2.1.1.-</ecNumber>
    </recommendedName>
</protein>
<gene>
    <name evidence="6" type="primary">prmA</name>
    <name evidence="7" type="ordered locus">Sthe_1688</name>
</gene>
<dbReference type="GO" id="GO:0005840">
    <property type="term" value="C:ribosome"/>
    <property type="evidence" value="ECO:0007669"/>
    <property type="project" value="UniProtKB-KW"/>
</dbReference>
<dbReference type="STRING" id="479434.Sthe_1688"/>
<dbReference type="GO" id="GO:0000179">
    <property type="term" value="F:rRNA (adenine-N6,N6-)-dimethyltransferase activity"/>
    <property type="evidence" value="ECO:0007669"/>
    <property type="project" value="InterPro"/>
</dbReference>
<evidence type="ECO:0000256" key="5">
    <source>
        <dbReference type="ARBA" id="ARBA00022691"/>
    </source>
</evidence>
<dbReference type="Pfam" id="PF06325">
    <property type="entry name" value="PrmA"/>
    <property type="match status" value="1"/>
</dbReference>
<keyword evidence="5 6" id="KW-0949">S-adenosyl-L-methionine</keyword>
<dbReference type="PROSITE" id="PS01131">
    <property type="entry name" value="RRNA_A_DIMETH"/>
    <property type="match status" value="1"/>
</dbReference>
<sequence>MTDQETTPNAGWLEVTVEADAESVEAVADLFSRYAYNQGVVIEEPFVQQPDGEDLAVDPTRPVRVSAYLPRDERLSDHLQRIAEGLWHLRQLGTVGEMQTAERPEEDWANAWKEHFQVTRIGRRFVIRPSWREYTPEPDDLVITLDPGMAFGTGLHPTTEFCLRWLEELPVEGKTLLDAGAGSGILSIAAIARGAAHVDAVEIDPVAVKALRHNLDLNQVTDRVRVIQGDVVEVVEPSGGYDLVLANIISNVLIRAAPTLAGAARPGAPLVLSGVITQREAEVLAAFEAVGCTLQERRVAGDWVSLLMTREA</sequence>
<accession>D1C4F5</accession>
<evidence type="ECO:0000256" key="4">
    <source>
        <dbReference type="ARBA" id="ARBA00022679"/>
    </source>
</evidence>
<dbReference type="EC" id="2.1.1.-" evidence="6"/>